<dbReference type="SUPFAM" id="SSF53448">
    <property type="entry name" value="Nucleotide-diphospho-sugar transferases"/>
    <property type="match status" value="1"/>
</dbReference>
<gene>
    <name evidence="6" type="ordered locus">Oweho_0718</name>
</gene>
<dbReference type="PANTHER" id="PTHR43630:SF1">
    <property type="entry name" value="POLY-BETA-1,6-N-ACETYL-D-GLUCOSAMINE SYNTHASE"/>
    <property type="match status" value="1"/>
</dbReference>
<keyword evidence="2" id="KW-0328">Glycosyltransferase</keyword>
<dbReference type="OrthoDB" id="9766971at2"/>
<proteinExistence type="inferred from homology"/>
<dbReference type="InterPro" id="IPR001173">
    <property type="entry name" value="Glyco_trans_2-like"/>
</dbReference>
<sequence>MIEALFYISILGILHTYLVYPLSMLILGKMFYQKSSTPNEDYQPTVEIIFAAYNEEAVIREKIIHSFTTKYPNNKLSVRIGSDASSDQTDNIISKLQKDYPNLHFKRFPGRTGKAGILNQLIKESKAELIVFTDANIIFNKNTIPNLVADMQDPKVGISGGRIVYSSFASTGISLQESTYLNLENKIKKAESDLFGKAMGVEGGCYIIRKELFTGIPPLFFMEDFYISMATMQKRYDVLFNSDATCHEDASVYSSEEYKRKVRISIGNFQNLNAFKKLIITRFFPLGYIFLSHKVLRWFTPFFLLILIPTSLWLSLSSTLYGAIAVFYGVFIVLGAVGILFSQKKWMGVLKYPGHFIHMNVALLKGFYIYLKGVKSNAWEPTKRNQQ</sequence>
<evidence type="ECO:0000313" key="6">
    <source>
        <dbReference type="EMBL" id="AEV31732.1"/>
    </source>
</evidence>
<organism evidence="6 7">
    <name type="scientific">Owenweeksia hongkongensis (strain DSM 17368 / CIP 108786 / JCM 12287 / NRRL B-23963 / UST20020801)</name>
    <dbReference type="NCBI Taxonomy" id="926562"/>
    <lineage>
        <taxon>Bacteria</taxon>
        <taxon>Pseudomonadati</taxon>
        <taxon>Bacteroidota</taxon>
        <taxon>Flavobacteriia</taxon>
        <taxon>Flavobacteriales</taxon>
        <taxon>Owenweeksiaceae</taxon>
        <taxon>Owenweeksia</taxon>
    </lineage>
</organism>
<dbReference type="Proteomes" id="UP000005631">
    <property type="component" value="Chromosome"/>
</dbReference>
<feature type="transmembrane region" description="Helical" evidence="4">
    <location>
        <begin position="295"/>
        <end position="314"/>
    </location>
</feature>
<accession>G8R1J3</accession>
<dbReference type="STRING" id="926562.Oweho_0718"/>
<protein>
    <submittedName>
        <fullName evidence="6">Glycosyl transferase</fullName>
    </submittedName>
</protein>
<dbReference type="Pfam" id="PF00535">
    <property type="entry name" value="Glycos_transf_2"/>
    <property type="match status" value="1"/>
</dbReference>
<name>G8R1J3_OWEHD</name>
<dbReference type="GO" id="GO:0016757">
    <property type="term" value="F:glycosyltransferase activity"/>
    <property type="evidence" value="ECO:0007669"/>
    <property type="project" value="UniProtKB-KW"/>
</dbReference>
<evidence type="ECO:0000256" key="2">
    <source>
        <dbReference type="ARBA" id="ARBA00022676"/>
    </source>
</evidence>
<feature type="transmembrane region" description="Helical" evidence="4">
    <location>
        <begin position="320"/>
        <end position="341"/>
    </location>
</feature>
<keyword evidence="7" id="KW-1185">Reference proteome</keyword>
<keyword evidence="4" id="KW-0472">Membrane</keyword>
<evidence type="ECO:0000313" key="7">
    <source>
        <dbReference type="Proteomes" id="UP000005631"/>
    </source>
</evidence>
<dbReference type="Gene3D" id="3.90.550.10">
    <property type="entry name" value="Spore Coat Polysaccharide Biosynthesis Protein SpsA, Chain A"/>
    <property type="match status" value="1"/>
</dbReference>
<dbReference type="InterPro" id="IPR029044">
    <property type="entry name" value="Nucleotide-diphossugar_trans"/>
</dbReference>
<keyword evidence="4" id="KW-0812">Transmembrane</keyword>
<reference evidence="6 7" key="1">
    <citation type="journal article" date="2012" name="Stand. Genomic Sci.">
        <title>Genome sequence of the orange-pigmented seawater bacterium Owenweeksia hongkongensis type strain (UST20020801(T)).</title>
        <authorList>
            <person name="Riedel T."/>
            <person name="Held B."/>
            <person name="Nolan M."/>
            <person name="Lucas S."/>
            <person name="Lapidus A."/>
            <person name="Tice H."/>
            <person name="Del Rio T.G."/>
            <person name="Cheng J.F."/>
            <person name="Han C."/>
            <person name="Tapia R."/>
            <person name="Goodwin L.A."/>
            <person name="Pitluck S."/>
            <person name="Liolios K."/>
            <person name="Mavromatis K."/>
            <person name="Pagani I."/>
            <person name="Ivanova N."/>
            <person name="Mikhailova N."/>
            <person name="Pati A."/>
            <person name="Chen A."/>
            <person name="Palaniappan K."/>
            <person name="Rohde M."/>
            <person name="Tindall B.J."/>
            <person name="Detter J.C."/>
            <person name="Goker M."/>
            <person name="Woyke T."/>
            <person name="Bristow J."/>
            <person name="Eisen J.A."/>
            <person name="Markowitz V."/>
            <person name="Hugenholtz P."/>
            <person name="Klenk H.P."/>
            <person name="Kyrpides N.C."/>
        </authorList>
    </citation>
    <scope>NUCLEOTIDE SEQUENCE</scope>
    <source>
        <strain evidence="7">DSM 17368 / JCM 12287 / NRRL B-23963</strain>
    </source>
</reference>
<keyword evidence="3 6" id="KW-0808">Transferase</keyword>
<evidence type="ECO:0000256" key="1">
    <source>
        <dbReference type="ARBA" id="ARBA00006739"/>
    </source>
</evidence>
<dbReference type="EMBL" id="CP003156">
    <property type="protein sequence ID" value="AEV31732.1"/>
    <property type="molecule type" value="Genomic_DNA"/>
</dbReference>
<dbReference type="PANTHER" id="PTHR43630">
    <property type="entry name" value="POLY-BETA-1,6-N-ACETYL-D-GLUCOSAMINE SYNTHASE"/>
    <property type="match status" value="1"/>
</dbReference>
<evidence type="ECO:0000256" key="4">
    <source>
        <dbReference type="SAM" id="Phobius"/>
    </source>
</evidence>
<evidence type="ECO:0000256" key="3">
    <source>
        <dbReference type="ARBA" id="ARBA00022679"/>
    </source>
</evidence>
<dbReference type="eggNOG" id="COG1215">
    <property type="taxonomic scope" value="Bacteria"/>
</dbReference>
<dbReference type="HOGENOM" id="CLU_046109_0_0_10"/>
<evidence type="ECO:0000259" key="5">
    <source>
        <dbReference type="Pfam" id="PF00535"/>
    </source>
</evidence>
<dbReference type="RefSeq" id="WP_014201093.1">
    <property type="nucleotide sequence ID" value="NC_016599.1"/>
</dbReference>
<dbReference type="KEGG" id="oho:Oweho_0718"/>
<feature type="domain" description="Glycosyltransferase 2-like" evidence="5">
    <location>
        <begin position="48"/>
        <end position="213"/>
    </location>
</feature>
<feature type="transmembrane region" description="Helical" evidence="4">
    <location>
        <begin position="6"/>
        <end position="27"/>
    </location>
</feature>
<dbReference type="AlphaFoldDB" id="G8R1J3"/>
<comment type="similarity">
    <text evidence="1">Belongs to the glycosyltransferase 2 family.</text>
</comment>
<keyword evidence="4" id="KW-1133">Transmembrane helix</keyword>